<dbReference type="SUPFAM" id="SSF52402">
    <property type="entry name" value="Adenine nucleotide alpha hydrolases-like"/>
    <property type="match status" value="1"/>
</dbReference>
<dbReference type="CDD" id="cd00293">
    <property type="entry name" value="USP-like"/>
    <property type="match status" value="1"/>
</dbReference>
<evidence type="ECO:0000313" key="3">
    <source>
        <dbReference type="EMBL" id="PCR90786.1"/>
    </source>
</evidence>
<reference evidence="3 4" key="1">
    <citation type="submission" date="2017-09" db="EMBL/GenBank/DDBJ databases">
        <title>Genome sequences of Natrinema ejinorence JCM 13890T.</title>
        <authorList>
            <person name="Roh S.W."/>
            <person name="Kim Y.B."/>
            <person name="Kim J.Y."/>
        </authorList>
    </citation>
    <scope>NUCLEOTIDE SEQUENCE [LARGE SCALE GENOMIC DNA]</scope>
    <source>
        <strain evidence="3 4">JCM 13890</strain>
    </source>
</reference>
<dbReference type="OrthoDB" id="105697at2157"/>
<comment type="similarity">
    <text evidence="1">Belongs to the universal stress protein A family.</text>
</comment>
<keyword evidence="4" id="KW-1185">Reference proteome</keyword>
<organism evidence="3 4">
    <name type="scientific">Natrinema ejinorense</name>
    <dbReference type="NCBI Taxonomy" id="373386"/>
    <lineage>
        <taxon>Archaea</taxon>
        <taxon>Methanobacteriati</taxon>
        <taxon>Methanobacteriota</taxon>
        <taxon>Stenosarchaea group</taxon>
        <taxon>Halobacteria</taxon>
        <taxon>Halobacteriales</taxon>
        <taxon>Natrialbaceae</taxon>
        <taxon>Natrinema</taxon>
    </lineage>
</organism>
<accession>A0A2A5QVB6</accession>
<dbReference type="PANTHER" id="PTHR46268:SF6">
    <property type="entry name" value="UNIVERSAL STRESS PROTEIN UP12"/>
    <property type="match status" value="1"/>
</dbReference>
<dbReference type="InterPro" id="IPR006015">
    <property type="entry name" value="Universal_stress_UspA"/>
</dbReference>
<dbReference type="Pfam" id="PF00582">
    <property type="entry name" value="Usp"/>
    <property type="match status" value="1"/>
</dbReference>
<comment type="caution">
    <text evidence="3">The sequence shown here is derived from an EMBL/GenBank/DDBJ whole genome shotgun (WGS) entry which is preliminary data.</text>
</comment>
<evidence type="ECO:0000256" key="1">
    <source>
        <dbReference type="ARBA" id="ARBA00008791"/>
    </source>
</evidence>
<dbReference type="Gene3D" id="3.40.50.620">
    <property type="entry name" value="HUPs"/>
    <property type="match status" value="1"/>
</dbReference>
<name>A0A2A5QVB6_9EURY</name>
<dbReference type="InterPro" id="IPR006016">
    <property type="entry name" value="UspA"/>
</dbReference>
<evidence type="ECO:0000313" key="4">
    <source>
        <dbReference type="Proteomes" id="UP000219689"/>
    </source>
</evidence>
<dbReference type="RefSeq" id="WP_097379732.1">
    <property type="nucleotide sequence ID" value="NZ_NXNI01000001.1"/>
</dbReference>
<gene>
    <name evidence="3" type="ORF">CP557_09825</name>
</gene>
<dbReference type="PRINTS" id="PR01438">
    <property type="entry name" value="UNVRSLSTRESS"/>
</dbReference>
<protein>
    <submittedName>
        <fullName evidence="3">Universal stress protein</fullName>
    </submittedName>
</protein>
<dbReference type="Proteomes" id="UP000219689">
    <property type="component" value="Unassembled WGS sequence"/>
</dbReference>
<dbReference type="InterPro" id="IPR014729">
    <property type="entry name" value="Rossmann-like_a/b/a_fold"/>
</dbReference>
<evidence type="ECO:0000259" key="2">
    <source>
        <dbReference type="Pfam" id="PF00582"/>
    </source>
</evidence>
<dbReference type="EMBL" id="NXNI01000001">
    <property type="protein sequence ID" value="PCR90786.1"/>
    <property type="molecule type" value="Genomic_DNA"/>
</dbReference>
<sequence>MYDTILIPTDGSEQADRGVEQGLSLAANYDAEVVLLYVVDERRHGRTPALGSTAVEHAKIEDDAIEMLEEIADRATDQGLDVDCECHRGLPWEEITSLAEQRDTDLIVMGRRGATDDRRTALGSVADRVMRHTDIPVQAV</sequence>
<dbReference type="PANTHER" id="PTHR46268">
    <property type="entry name" value="STRESS RESPONSE PROTEIN NHAX"/>
    <property type="match status" value="1"/>
</dbReference>
<proteinExistence type="inferred from homology"/>
<feature type="domain" description="UspA" evidence="2">
    <location>
        <begin position="1"/>
        <end position="138"/>
    </location>
</feature>
<dbReference type="AlphaFoldDB" id="A0A2A5QVB6"/>